<evidence type="ECO:0000256" key="7">
    <source>
        <dbReference type="SAM" id="SignalP"/>
    </source>
</evidence>
<feature type="domain" description="Sushi" evidence="9">
    <location>
        <begin position="189"/>
        <end position="253"/>
    </location>
</feature>
<dbReference type="PROSITE" id="PS50923">
    <property type="entry name" value="SUSHI"/>
    <property type="match status" value="3"/>
</dbReference>
<dbReference type="PROSITE" id="PS00280">
    <property type="entry name" value="BPTI_KUNITZ_1"/>
    <property type="match status" value="1"/>
</dbReference>
<dbReference type="PANTHER" id="PTHR45656">
    <property type="entry name" value="PROTEIN CBR-CLEC-78"/>
    <property type="match status" value="1"/>
</dbReference>
<evidence type="ECO:0000313" key="10">
    <source>
        <dbReference type="EMBL" id="KAK7097216.1"/>
    </source>
</evidence>
<name>A0AAN9G6K4_9CAEN</name>
<evidence type="ECO:0000259" key="9">
    <source>
        <dbReference type="PROSITE" id="PS50923"/>
    </source>
</evidence>
<sequence length="455" mass="49524">MRPQKRTVYTGVLGVFLCLLLCQHCRGTALGAGAGATVGEDARPAGEEEEEQGTLGDRSGQIIRQQDAEEGEGSRGDTAWRVPSPGIFSDTAAGKPEIDAVNLVHDPSLQQGSKSEKTLCKKPTTPENGFLEGDNYEDGGVVLIYCEEGYTLNGPSNITCIPVPHPGARGVWLPQDQYKCVPLRPANSTLCETPLPLENGYLKGDNFDYEGVVYIFCEQGYTLKGPSNITCLPVPYPGARGIWVPQEEYACQAEEPGIVEIHTLGEDTGVGPRYSVYNTDNFVIDKRAMALFEDVRCSTPEVPKHGSVQGTDYSMGAKVSFACDDGFTLIGPTHVTCLAVPDPFHHVAIWEPQTIPTCQPPPPSTLPLMLAPEPSKFRVFQPSSHRLAVVQTNSNHIEGLHTLCSLPKVVGPCKAVLPRFYFDSNVLECLPFNYGGCYGNDNNFETYEDCQKTCR</sequence>
<protein>
    <submittedName>
        <fullName evidence="10">Uncharacterized protein</fullName>
    </submittedName>
</protein>
<proteinExistence type="predicted"/>
<dbReference type="FunFam" id="4.10.410.10:FF:000021">
    <property type="entry name" value="Serine protease inhibitor, putative"/>
    <property type="match status" value="1"/>
</dbReference>
<feature type="domain" description="Sushi" evidence="9">
    <location>
        <begin position="295"/>
        <end position="360"/>
    </location>
</feature>
<dbReference type="InterPro" id="IPR035976">
    <property type="entry name" value="Sushi/SCR/CCP_sf"/>
</dbReference>
<dbReference type="InterPro" id="IPR036880">
    <property type="entry name" value="Kunitz_BPTI_sf"/>
</dbReference>
<dbReference type="SMART" id="SM00032">
    <property type="entry name" value="CCP"/>
    <property type="match status" value="3"/>
</dbReference>
<evidence type="ECO:0000256" key="2">
    <source>
        <dbReference type="ARBA" id="ARBA00022729"/>
    </source>
</evidence>
<evidence type="ECO:0000256" key="6">
    <source>
        <dbReference type="SAM" id="MobiDB-lite"/>
    </source>
</evidence>
<dbReference type="CDD" id="cd00109">
    <property type="entry name" value="Kunitz-type"/>
    <property type="match status" value="1"/>
</dbReference>
<keyword evidence="4" id="KW-1015">Disulfide bond</keyword>
<dbReference type="GO" id="GO:0004867">
    <property type="term" value="F:serine-type endopeptidase inhibitor activity"/>
    <property type="evidence" value="ECO:0007669"/>
    <property type="project" value="InterPro"/>
</dbReference>
<reference evidence="10 11" key="1">
    <citation type="submission" date="2024-02" db="EMBL/GenBank/DDBJ databases">
        <title>Chromosome-scale genome assembly of the rough periwinkle Littorina saxatilis.</title>
        <authorList>
            <person name="De Jode A."/>
            <person name="Faria R."/>
            <person name="Formenti G."/>
            <person name="Sims Y."/>
            <person name="Smith T.P."/>
            <person name="Tracey A."/>
            <person name="Wood J.M.D."/>
            <person name="Zagrodzka Z.B."/>
            <person name="Johannesson K."/>
            <person name="Butlin R.K."/>
            <person name="Leder E.H."/>
        </authorList>
    </citation>
    <scope>NUCLEOTIDE SEQUENCE [LARGE SCALE GENOMIC DNA]</scope>
    <source>
        <strain evidence="10">Snail1</strain>
        <tissue evidence="10">Muscle</tissue>
    </source>
</reference>
<accession>A0AAN9G6K4</accession>
<dbReference type="InterPro" id="IPR000436">
    <property type="entry name" value="Sushi_SCR_CCP_dom"/>
</dbReference>
<evidence type="ECO:0000256" key="3">
    <source>
        <dbReference type="ARBA" id="ARBA00022737"/>
    </source>
</evidence>
<dbReference type="SMART" id="SM00131">
    <property type="entry name" value="KU"/>
    <property type="match status" value="1"/>
</dbReference>
<dbReference type="InterPro" id="IPR002223">
    <property type="entry name" value="Kunitz_BPTI"/>
</dbReference>
<dbReference type="CDD" id="cd00033">
    <property type="entry name" value="CCP"/>
    <property type="match status" value="3"/>
</dbReference>
<evidence type="ECO:0000259" key="8">
    <source>
        <dbReference type="PROSITE" id="PS50279"/>
    </source>
</evidence>
<organism evidence="10 11">
    <name type="scientific">Littorina saxatilis</name>
    <dbReference type="NCBI Taxonomy" id="31220"/>
    <lineage>
        <taxon>Eukaryota</taxon>
        <taxon>Metazoa</taxon>
        <taxon>Spiralia</taxon>
        <taxon>Lophotrochozoa</taxon>
        <taxon>Mollusca</taxon>
        <taxon>Gastropoda</taxon>
        <taxon>Caenogastropoda</taxon>
        <taxon>Littorinimorpha</taxon>
        <taxon>Littorinoidea</taxon>
        <taxon>Littorinidae</taxon>
        <taxon>Littorina</taxon>
    </lineage>
</organism>
<evidence type="ECO:0000256" key="4">
    <source>
        <dbReference type="ARBA" id="ARBA00023157"/>
    </source>
</evidence>
<evidence type="ECO:0000256" key="5">
    <source>
        <dbReference type="PROSITE-ProRule" id="PRU00302"/>
    </source>
</evidence>
<comment type="caution">
    <text evidence="5">Lacks conserved residue(s) required for the propagation of feature annotation.</text>
</comment>
<dbReference type="EMBL" id="JBAMIC010000013">
    <property type="protein sequence ID" value="KAK7097216.1"/>
    <property type="molecule type" value="Genomic_DNA"/>
</dbReference>
<keyword evidence="11" id="KW-1185">Reference proteome</keyword>
<feature type="region of interest" description="Disordered" evidence="6">
    <location>
        <begin position="33"/>
        <end position="92"/>
    </location>
</feature>
<dbReference type="PROSITE" id="PS50279">
    <property type="entry name" value="BPTI_KUNITZ_2"/>
    <property type="match status" value="1"/>
</dbReference>
<dbReference type="PRINTS" id="PR00759">
    <property type="entry name" value="BASICPTASE"/>
</dbReference>
<feature type="region of interest" description="Disordered" evidence="6">
    <location>
        <begin position="106"/>
        <end position="133"/>
    </location>
</feature>
<evidence type="ECO:0000256" key="1">
    <source>
        <dbReference type="ARBA" id="ARBA00022690"/>
    </source>
</evidence>
<keyword evidence="2 7" id="KW-0732">Signal</keyword>
<dbReference type="AlphaFoldDB" id="A0AAN9G6K4"/>
<gene>
    <name evidence="10" type="ORF">V1264_004227</name>
</gene>
<dbReference type="Pfam" id="PF00014">
    <property type="entry name" value="Kunitz_BPTI"/>
    <property type="match status" value="1"/>
</dbReference>
<dbReference type="InterPro" id="IPR051277">
    <property type="entry name" value="SEZ6_CSMD_C4BPB_Regulators"/>
</dbReference>
<feature type="signal peptide" evidence="7">
    <location>
        <begin position="1"/>
        <end position="27"/>
    </location>
</feature>
<keyword evidence="5" id="KW-0768">Sushi</keyword>
<feature type="chain" id="PRO_5042967405" evidence="7">
    <location>
        <begin position="28"/>
        <end position="455"/>
    </location>
</feature>
<dbReference type="Proteomes" id="UP001374579">
    <property type="component" value="Unassembled WGS sequence"/>
</dbReference>
<dbReference type="Gene3D" id="2.10.70.10">
    <property type="entry name" value="Complement Module, domain 1"/>
    <property type="match status" value="3"/>
</dbReference>
<keyword evidence="1" id="KW-0646">Protease inhibitor</keyword>
<keyword evidence="3" id="KW-0677">Repeat</keyword>
<feature type="domain" description="BPTI/Kunitz inhibitor" evidence="8">
    <location>
        <begin position="404"/>
        <end position="454"/>
    </location>
</feature>
<comment type="caution">
    <text evidence="10">The sequence shown here is derived from an EMBL/GenBank/DDBJ whole genome shotgun (WGS) entry which is preliminary data.</text>
</comment>
<dbReference type="SUPFAM" id="SSF57535">
    <property type="entry name" value="Complement control module/SCR domain"/>
    <property type="match status" value="3"/>
</dbReference>
<dbReference type="PANTHER" id="PTHR45656:SF4">
    <property type="entry name" value="PROTEIN CBR-CLEC-78"/>
    <property type="match status" value="1"/>
</dbReference>
<dbReference type="SUPFAM" id="SSF57362">
    <property type="entry name" value="BPTI-like"/>
    <property type="match status" value="1"/>
</dbReference>
<dbReference type="Pfam" id="PF00084">
    <property type="entry name" value="Sushi"/>
    <property type="match status" value="3"/>
</dbReference>
<evidence type="ECO:0000313" key="11">
    <source>
        <dbReference type="Proteomes" id="UP001374579"/>
    </source>
</evidence>
<feature type="domain" description="Sushi" evidence="9">
    <location>
        <begin position="118"/>
        <end position="182"/>
    </location>
</feature>
<dbReference type="Gene3D" id="4.10.410.10">
    <property type="entry name" value="Pancreatic trypsin inhibitor Kunitz domain"/>
    <property type="match status" value="1"/>
</dbReference>
<dbReference type="InterPro" id="IPR020901">
    <property type="entry name" value="Prtase_inh_Kunz-CS"/>
</dbReference>